<dbReference type="InterPro" id="IPR044666">
    <property type="entry name" value="Cyclophilin_A-like"/>
</dbReference>
<dbReference type="GO" id="GO:0000209">
    <property type="term" value="P:protein polyubiquitination"/>
    <property type="evidence" value="ECO:0007669"/>
    <property type="project" value="TreeGrafter"/>
</dbReference>
<feature type="domain" description="U-box" evidence="9">
    <location>
        <begin position="35"/>
        <end position="108"/>
    </location>
</feature>
<dbReference type="KEGG" id="bbes:BESB_018060"/>
<proteinExistence type="inferred from homology"/>
<dbReference type="GO" id="GO:0061630">
    <property type="term" value="F:ubiquitin protein ligase activity"/>
    <property type="evidence" value="ECO:0007669"/>
    <property type="project" value="UniProtKB-EC"/>
</dbReference>
<dbReference type="CDD" id="cd16663">
    <property type="entry name" value="RING-Ubox_PPIL2"/>
    <property type="match status" value="1"/>
</dbReference>
<evidence type="ECO:0000313" key="11">
    <source>
        <dbReference type="Proteomes" id="UP000224006"/>
    </source>
</evidence>
<accession>A0A2A9M1W5</accession>
<dbReference type="PANTHER" id="PTHR45625">
    <property type="entry name" value="PEPTIDYL-PROLYL CIS-TRANS ISOMERASE-RELATED"/>
    <property type="match status" value="1"/>
</dbReference>
<name>A0A2A9M1W5_BESBE</name>
<evidence type="ECO:0000256" key="7">
    <source>
        <dbReference type="ARBA" id="ARBA00023242"/>
    </source>
</evidence>
<dbReference type="FunFam" id="3.30.40.10:FF:000079">
    <property type="entry name" value="Peptidyl-prolyl cis-trans isomerase 2"/>
    <property type="match status" value="1"/>
</dbReference>
<evidence type="ECO:0000259" key="8">
    <source>
        <dbReference type="PROSITE" id="PS50072"/>
    </source>
</evidence>
<dbReference type="SUPFAM" id="SSF57850">
    <property type="entry name" value="RING/U-box"/>
    <property type="match status" value="1"/>
</dbReference>
<evidence type="ECO:0000256" key="3">
    <source>
        <dbReference type="ARBA" id="ARBA00007930"/>
    </source>
</evidence>
<keyword evidence="6" id="KW-0833">Ubl conjugation pathway</keyword>
<dbReference type="Pfam" id="PF04641">
    <property type="entry name" value="Rtf2"/>
    <property type="match status" value="1"/>
</dbReference>
<keyword evidence="10" id="KW-0413">Isomerase</keyword>
<organism evidence="10 11">
    <name type="scientific">Besnoitia besnoiti</name>
    <name type="common">Apicomplexan protozoan</name>
    <dbReference type="NCBI Taxonomy" id="94643"/>
    <lineage>
        <taxon>Eukaryota</taxon>
        <taxon>Sar</taxon>
        <taxon>Alveolata</taxon>
        <taxon>Apicomplexa</taxon>
        <taxon>Conoidasida</taxon>
        <taxon>Coccidia</taxon>
        <taxon>Eucoccidiorida</taxon>
        <taxon>Eimeriorina</taxon>
        <taxon>Sarcocystidae</taxon>
        <taxon>Besnoitia</taxon>
    </lineage>
</organism>
<comment type="similarity">
    <text evidence="3">Belongs to the cyclophilin-type PPIase family. PPIL2 subfamily.</text>
</comment>
<dbReference type="EMBL" id="NWUJ01000011">
    <property type="protein sequence ID" value="PFH32488.1"/>
    <property type="molecule type" value="Genomic_DNA"/>
</dbReference>
<evidence type="ECO:0000256" key="1">
    <source>
        <dbReference type="ARBA" id="ARBA00000900"/>
    </source>
</evidence>
<dbReference type="SMART" id="SM00504">
    <property type="entry name" value="Ubox"/>
    <property type="match status" value="1"/>
</dbReference>
<comment type="catalytic activity">
    <reaction evidence="1">
        <text>S-ubiquitinyl-[E2 ubiquitin-conjugating enzyme]-L-cysteine + [acceptor protein]-L-lysine = [E2 ubiquitin-conjugating enzyme]-L-cysteine + N(6)-ubiquitinyl-[acceptor protein]-L-lysine.</text>
        <dbReference type="EC" id="2.3.2.27"/>
    </reaction>
</comment>
<feature type="domain" description="PPIase cyclophilin-type" evidence="8">
    <location>
        <begin position="318"/>
        <end position="468"/>
    </location>
</feature>
<evidence type="ECO:0000256" key="6">
    <source>
        <dbReference type="ARBA" id="ARBA00022786"/>
    </source>
</evidence>
<dbReference type="Pfam" id="PF00160">
    <property type="entry name" value="Pro_isomerase"/>
    <property type="match status" value="1"/>
</dbReference>
<keyword evidence="5" id="KW-0808">Transferase</keyword>
<dbReference type="GO" id="GO:0071013">
    <property type="term" value="C:catalytic step 2 spliceosome"/>
    <property type="evidence" value="ECO:0007669"/>
    <property type="project" value="TreeGrafter"/>
</dbReference>
<protein>
    <recommendedName>
        <fullName evidence="4">RING-type E3 ubiquitin transferase</fullName>
        <ecNumber evidence="4">2.3.2.27</ecNumber>
    </recommendedName>
</protein>
<dbReference type="Gene3D" id="2.40.100.10">
    <property type="entry name" value="Cyclophilin-like"/>
    <property type="match status" value="1"/>
</dbReference>
<dbReference type="RefSeq" id="XP_029216497.1">
    <property type="nucleotide sequence ID" value="XM_029360521.1"/>
</dbReference>
<dbReference type="InterPro" id="IPR029000">
    <property type="entry name" value="Cyclophilin-like_dom_sf"/>
</dbReference>
<dbReference type="AlphaFoldDB" id="A0A2A9M1W5"/>
<dbReference type="PROSITE" id="PS51698">
    <property type="entry name" value="U_BOX"/>
    <property type="match status" value="1"/>
</dbReference>
<dbReference type="InterPro" id="IPR003613">
    <property type="entry name" value="Ubox_domain"/>
</dbReference>
<gene>
    <name evidence="10" type="ORF">BESB_018060</name>
</gene>
<dbReference type="STRING" id="94643.A0A2A9M1W5"/>
<dbReference type="GO" id="GO:0003755">
    <property type="term" value="F:peptidyl-prolyl cis-trans isomerase activity"/>
    <property type="evidence" value="ECO:0007669"/>
    <property type="project" value="InterPro"/>
</dbReference>
<dbReference type="VEuPathDB" id="ToxoDB:BESB_018060"/>
<dbReference type="Proteomes" id="UP000224006">
    <property type="component" value="Chromosome X"/>
</dbReference>
<dbReference type="InterPro" id="IPR013083">
    <property type="entry name" value="Znf_RING/FYVE/PHD"/>
</dbReference>
<dbReference type="PROSITE" id="PS50072">
    <property type="entry name" value="CSA_PPIASE_2"/>
    <property type="match status" value="1"/>
</dbReference>
<dbReference type="Gene3D" id="3.30.40.10">
    <property type="entry name" value="Zinc/RING finger domain, C3HC4 (zinc finger)"/>
    <property type="match status" value="2"/>
</dbReference>
<dbReference type="SUPFAM" id="SSF50891">
    <property type="entry name" value="Cyclophilin-like"/>
    <property type="match status" value="1"/>
</dbReference>
<evidence type="ECO:0000256" key="2">
    <source>
        <dbReference type="ARBA" id="ARBA00004123"/>
    </source>
</evidence>
<evidence type="ECO:0000259" key="9">
    <source>
        <dbReference type="PROSITE" id="PS51698"/>
    </source>
</evidence>
<dbReference type="PANTHER" id="PTHR45625:SF1">
    <property type="entry name" value="RING-TYPE E3 UBIQUITIN-PROTEIN LIGASE PPIL2"/>
    <property type="match status" value="1"/>
</dbReference>
<evidence type="ECO:0000256" key="4">
    <source>
        <dbReference type="ARBA" id="ARBA00012483"/>
    </source>
</evidence>
<reference evidence="10 11" key="1">
    <citation type="submission" date="2017-09" db="EMBL/GenBank/DDBJ databases">
        <title>Genome sequencing of Besnoitia besnoiti strain Bb-Ger1.</title>
        <authorList>
            <person name="Schares G."/>
            <person name="Venepally P."/>
            <person name="Lorenzi H.A."/>
        </authorList>
    </citation>
    <scope>NUCLEOTIDE SEQUENCE [LARGE SCALE GENOMIC DNA]</scope>
    <source>
        <strain evidence="10 11">Bb-Ger1</strain>
    </source>
</reference>
<evidence type="ECO:0000313" key="10">
    <source>
        <dbReference type="EMBL" id="PFH32488.1"/>
    </source>
</evidence>
<dbReference type="InterPro" id="IPR026951">
    <property type="entry name" value="PPIL2_U-box_dom"/>
</dbReference>
<keyword evidence="7" id="KW-0539">Nucleus</keyword>
<dbReference type="PRINTS" id="PR00153">
    <property type="entry name" value="CSAPPISMRASE"/>
</dbReference>
<dbReference type="GeneID" id="40306867"/>
<dbReference type="InterPro" id="IPR002130">
    <property type="entry name" value="Cyclophilin-type_PPIase_dom"/>
</dbReference>
<comment type="caution">
    <text evidence="10">The sequence shown here is derived from an EMBL/GenBank/DDBJ whole genome shotgun (WGS) entry which is preliminary data.</text>
</comment>
<evidence type="ECO:0000256" key="5">
    <source>
        <dbReference type="ARBA" id="ARBA00022679"/>
    </source>
</evidence>
<comment type="subcellular location">
    <subcellularLocation>
        <location evidence="2">Nucleus</location>
    </subcellularLocation>
</comment>
<dbReference type="EC" id="2.3.2.27" evidence="4"/>
<dbReference type="OrthoDB" id="354098at2759"/>
<sequence>MGKHKHSKDKLYVVQSEYAADWGGYKAKALQLPYKALPFYCCGLSLRPFEDAVCTAEGVVFDPANILPYIKRYRRNPVNGKPLAAGDLVPLKFHKNDEGKFHCPVTYKVFNQHTHIVANRKSGHVYSYEAIENLCKKAKNWNDLLTGEPFSHSDIIHIQNPADAKTRYIEGFYHVREGQDAEVAAKGVPAEKDSMKPATKKTEWMERILAEAGEKEEARKAAHNKLIPNMYADGQGETAKAADATNVGSDAPQAAKIEEKHSIYTTHRMAAGFTSTIVQGSSKQEYRELTERERMQPFYDRCRNLKKKGYVRIVTTQGNLNLELHADMAPRACDSFLRHCASKYYEDTIFHRCIRNFMIQGGRAELREPSTKAGRNVSSRSISGFPGGAPFENEFDSRLVHQGIGVVAMANDGSKRSNLSEFFITFKSCEHLNNKHTIFGRVVGGLDVLRRWENLETDKKDKPLNPRR</sequence>
<keyword evidence="11" id="KW-1185">Reference proteome</keyword>